<keyword evidence="2" id="KW-1133">Transmembrane helix</keyword>
<name>A0A8H2K448_9MICO</name>
<evidence type="ECO:0000313" key="4">
    <source>
        <dbReference type="EMBL" id="TQO18815.1"/>
    </source>
</evidence>
<dbReference type="EMBL" id="VFRA01000001">
    <property type="protein sequence ID" value="TQO18815.1"/>
    <property type="molecule type" value="Genomic_DNA"/>
</dbReference>
<keyword evidence="5" id="KW-1185">Reference proteome</keyword>
<evidence type="ECO:0000256" key="1">
    <source>
        <dbReference type="SAM" id="MobiDB-lite"/>
    </source>
</evidence>
<proteinExistence type="predicted"/>
<evidence type="ECO:0000313" key="5">
    <source>
        <dbReference type="Proteomes" id="UP000316560"/>
    </source>
</evidence>
<gene>
    <name evidence="4" type="ORF">FB472_0338</name>
</gene>
<dbReference type="Pfam" id="PF14340">
    <property type="entry name" value="DUF4395"/>
    <property type="match status" value="1"/>
</dbReference>
<dbReference type="OrthoDB" id="345402at2"/>
<protein>
    <submittedName>
        <fullName evidence="4">Uncharacterized protein DUF4395</fullName>
    </submittedName>
</protein>
<feature type="transmembrane region" description="Helical" evidence="2">
    <location>
        <begin position="74"/>
        <end position="93"/>
    </location>
</feature>
<feature type="transmembrane region" description="Helical" evidence="2">
    <location>
        <begin position="149"/>
        <end position="177"/>
    </location>
</feature>
<evidence type="ECO:0000259" key="3">
    <source>
        <dbReference type="Pfam" id="PF14340"/>
    </source>
</evidence>
<accession>A0A8H2K448</accession>
<dbReference type="InterPro" id="IPR025508">
    <property type="entry name" value="DUF4395"/>
</dbReference>
<keyword evidence="2" id="KW-0472">Membrane</keyword>
<dbReference type="Proteomes" id="UP000316560">
    <property type="component" value="Unassembled WGS sequence"/>
</dbReference>
<dbReference type="AlphaFoldDB" id="A0A8H2K448"/>
<keyword evidence="2" id="KW-0812">Transmembrane</keyword>
<feature type="transmembrane region" description="Helical" evidence="2">
    <location>
        <begin position="124"/>
        <end position="143"/>
    </location>
</feature>
<evidence type="ECO:0000256" key="2">
    <source>
        <dbReference type="SAM" id="Phobius"/>
    </source>
</evidence>
<organism evidence="4 5">
    <name type="scientific">Rhodoglobus vestalii</name>
    <dbReference type="NCBI Taxonomy" id="193384"/>
    <lineage>
        <taxon>Bacteria</taxon>
        <taxon>Bacillati</taxon>
        <taxon>Actinomycetota</taxon>
        <taxon>Actinomycetes</taxon>
        <taxon>Micrococcales</taxon>
        <taxon>Microbacteriaceae</taxon>
        <taxon>Rhodoglobus</taxon>
    </lineage>
</organism>
<feature type="transmembrane region" description="Helical" evidence="2">
    <location>
        <begin position="39"/>
        <end position="62"/>
    </location>
</feature>
<reference evidence="4 5" key="1">
    <citation type="submission" date="2019-06" db="EMBL/GenBank/DDBJ databases">
        <title>Sequencing the genomes of 1000 actinobacteria strains.</title>
        <authorList>
            <person name="Klenk H.-P."/>
        </authorList>
    </citation>
    <scope>NUCLEOTIDE SEQUENCE [LARGE SCALE GENOMIC DNA]</scope>
    <source>
        <strain evidence="4 5">DSM 21947</strain>
    </source>
</reference>
<feature type="region of interest" description="Disordered" evidence="1">
    <location>
        <begin position="1"/>
        <end position="32"/>
    </location>
</feature>
<sequence length="190" mass="19859">MTMNVNQTPTPEPVRPTRSKAALAAKPGHTGIDPRGPRFGAGITAVLLLTVIGLGLDGAAALPASIAERATQPAFILLSAIALLFAWGAFAGIQRHPYGLLFKNTVRRVLSAPSHREDPRPPTFSQAIGLIVTGLGIVLHLAAVPYALVIFAALAFVAAFLNAVFDYCLGCQLYVLLVRAGLIGSARAAK</sequence>
<feature type="domain" description="DUF4395" evidence="3">
    <location>
        <begin position="32"/>
        <end position="179"/>
    </location>
</feature>
<comment type="caution">
    <text evidence="4">The sequence shown here is derived from an EMBL/GenBank/DDBJ whole genome shotgun (WGS) entry which is preliminary data.</text>
</comment>